<dbReference type="EMBL" id="WVUK01000045">
    <property type="protein sequence ID" value="KAF7495781.1"/>
    <property type="molecule type" value="Genomic_DNA"/>
</dbReference>
<evidence type="ECO:0000313" key="2">
    <source>
        <dbReference type="EnsemblMetazoa" id="KAF7495781.1"/>
    </source>
</evidence>
<sequence>MTQDSASRFYTFHTVEETFASIDQLKWKIIGLRESRSETIQLSPDHMEYFQAVEEDLDILKLLVRAIEYSLRLTESNHGPFEDLTTHYRDFRLECFRSHCARCGLIREIDVLERIQTNMFATIRFYQRAFQQTYTWLHTFLRFAERAFQRAFEDSAFKMSEPPSRFDSFRPVAETFVSIDELKFQLIRLRAVNPEIIRISSSRIAFFQAIERHLDHLKELLSSVEDSLLEKLRIDLFDAVMKCSYSVQEDVFQRSSSILTLSLSIRLLFQDLFKIADKITLKMSNEVPSDIPFEDILLSFNELLDKLGTLRRRYLSNHQLRSDHIQSMLGIESTLDHTRAVCIYADVSIRRNMFSSGSGEERNRLHRLLTTFRQANLVHHNSRLRLIRRIENFDLSDANSRRIREFFLEVQSLNTTTARSLLVISRSSKSLIKNPKLDPKSKKIFKLNPTINCLVLRNLELPIEQIQWFIQIEHYLENLKDFLACLASSIREKLSLLPPSFRRDRLIRLNTRFHRTNLAHHRSRMQIIHLLDAIDPSHTDQISVRAVYSRVERLANESLQFYQEILPQI</sequence>
<protein>
    <submittedName>
        <fullName evidence="1 2">Uncharacterized protein</fullName>
    </submittedName>
</protein>
<name>A0A834VG85_SARSC</name>
<organism evidence="1">
    <name type="scientific">Sarcoptes scabiei</name>
    <name type="common">Itch mite</name>
    <name type="synonym">Acarus scabiei</name>
    <dbReference type="NCBI Taxonomy" id="52283"/>
    <lineage>
        <taxon>Eukaryota</taxon>
        <taxon>Metazoa</taxon>
        <taxon>Ecdysozoa</taxon>
        <taxon>Arthropoda</taxon>
        <taxon>Chelicerata</taxon>
        <taxon>Arachnida</taxon>
        <taxon>Acari</taxon>
        <taxon>Acariformes</taxon>
        <taxon>Sarcoptiformes</taxon>
        <taxon>Astigmata</taxon>
        <taxon>Psoroptidia</taxon>
        <taxon>Sarcoptoidea</taxon>
        <taxon>Sarcoptidae</taxon>
        <taxon>Sarcoptinae</taxon>
        <taxon>Sarcoptes</taxon>
    </lineage>
</organism>
<gene>
    <name evidence="1" type="ORF">SSS_699</name>
</gene>
<accession>A0A834VG85</accession>
<reference evidence="2" key="3">
    <citation type="submission" date="2022-06" db="UniProtKB">
        <authorList>
            <consortium name="EnsemblMetazoa"/>
        </authorList>
    </citation>
    <scope>IDENTIFICATION</scope>
</reference>
<evidence type="ECO:0000313" key="1">
    <source>
        <dbReference type="EMBL" id="KAF7495781.1"/>
    </source>
</evidence>
<reference evidence="1" key="2">
    <citation type="submission" date="2020-01" db="EMBL/GenBank/DDBJ databases">
        <authorList>
            <person name="Korhonen P.K.K."/>
            <person name="Guangxu M.G."/>
            <person name="Wang T.W."/>
            <person name="Stroehlein A.J.S."/>
            <person name="Young N.D."/>
            <person name="Ang C.-S.A."/>
            <person name="Fernando D.W.F."/>
            <person name="Lu H.L."/>
            <person name="Taylor S.T."/>
            <person name="Ehtesham M.E.M."/>
            <person name="Najaraj S.H.N."/>
            <person name="Harsha G.H.G."/>
            <person name="Madugundu A.M."/>
            <person name="Renuse S.R."/>
            <person name="Holt D.H."/>
            <person name="Pandey A.P."/>
            <person name="Papenfuss A.P."/>
            <person name="Gasser R.B.G."/>
            <person name="Fischer K.F."/>
        </authorList>
    </citation>
    <scope>NUCLEOTIDE SEQUENCE</scope>
    <source>
        <strain evidence="1">SSS_KF_BRIS2020</strain>
    </source>
</reference>
<evidence type="ECO:0000313" key="3">
    <source>
        <dbReference type="Proteomes" id="UP000070412"/>
    </source>
</evidence>
<dbReference type="AlphaFoldDB" id="A0A834VG85"/>
<dbReference type="Proteomes" id="UP000070412">
    <property type="component" value="Unassembled WGS sequence"/>
</dbReference>
<reference evidence="3" key="1">
    <citation type="journal article" date="2020" name="PLoS Negl. Trop. Dis.">
        <title>High-quality nuclear genome for Sarcoptes scabiei-A critical resource for a neglected parasite.</title>
        <authorList>
            <person name="Korhonen P.K."/>
            <person name="Gasser R.B."/>
            <person name="Ma G."/>
            <person name="Wang T."/>
            <person name="Stroehlein A.J."/>
            <person name="Young N.D."/>
            <person name="Ang C.S."/>
            <person name="Fernando D.D."/>
            <person name="Lu H.C."/>
            <person name="Taylor S."/>
            <person name="Reynolds S.L."/>
            <person name="Mofiz E."/>
            <person name="Najaraj S.H."/>
            <person name="Gowda H."/>
            <person name="Madugundu A."/>
            <person name="Renuse S."/>
            <person name="Holt D."/>
            <person name="Pandey A."/>
            <person name="Papenfuss A.T."/>
            <person name="Fischer K."/>
        </authorList>
    </citation>
    <scope>NUCLEOTIDE SEQUENCE [LARGE SCALE GENOMIC DNA]</scope>
</reference>
<dbReference type="EnsemblMetazoa" id="SSS_699s_mrna">
    <property type="protein sequence ID" value="KAF7495781.1"/>
    <property type="gene ID" value="SSS_699"/>
</dbReference>
<keyword evidence="3" id="KW-1185">Reference proteome</keyword>
<proteinExistence type="predicted"/>